<dbReference type="PANTHER" id="PTHR48081:SF8">
    <property type="entry name" value="ALPHA_BETA HYDROLASE FOLD-3 DOMAIN-CONTAINING PROTEIN-RELATED"/>
    <property type="match status" value="1"/>
</dbReference>
<feature type="domain" description="Alpha/beta hydrolase fold-3" evidence="2">
    <location>
        <begin position="321"/>
        <end position="395"/>
    </location>
</feature>
<reference evidence="3" key="1">
    <citation type="journal article" date="2010" name="Science">
        <title>Plasticity of animal genome architecture unmasked by rapid evolution of a pelagic tunicate.</title>
        <authorList>
            <person name="Denoeud F."/>
            <person name="Henriet S."/>
            <person name="Mungpakdee S."/>
            <person name="Aury J.M."/>
            <person name="Da Silva C."/>
            <person name="Brinkmann H."/>
            <person name="Mikhaleva J."/>
            <person name="Olsen L.C."/>
            <person name="Jubin C."/>
            <person name="Canestro C."/>
            <person name="Bouquet J.M."/>
            <person name="Danks G."/>
            <person name="Poulain J."/>
            <person name="Campsteijn C."/>
            <person name="Adamski M."/>
            <person name="Cross I."/>
            <person name="Yadetie F."/>
            <person name="Muffato M."/>
            <person name="Louis A."/>
            <person name="Butcher S."/>
            <person name="Tsagkogeorga G."/>
            <person name="Konrad A."/>
            <person name="Singh S."/>
            <person name="Jensen M.F."/>
            <person name="Cong E.H."/>
            <person name="Eikeseth-Otteraa H."/>
            <person name="Noel B."/>
            <person name="Anthouard V."/>
            <person name="Porcel B.M."/>
            <person name="Kachouri-Lafond R."/>
            <person name="Nishino A."/>
            <person name="Ugolini M."/>
            <person name="Chourrout P."/>
            <person name="Nishida H."/>
            <person name="Aasland R."/>
            <person name="Huzurbazar S."/>
            <person name="Westhof E."/>
            <person name="Delsuc F."/>
            <person name="Lehrach H."/>
            <person name="Reinhardt R."/>
            <person name="Weissenbach J."/>
            <person name="Roy S.W."/>
            <person name="Artiguenave F."/>
            <person name="Postlethwait J.H."/>
            <person name="Manak J.R."/>
            <person name="Thompson E.M."/>
            <person name="Jaillon O."/>
            <person name="Du Pasquier L."/>
            <person name="Boudinot P."/>
            <person name="Liberles D.A."/>
            <person name="Volff J.N."/>
            <person name="Philippe H."/>
            <person name="Lenhard B."/>
            <person name="Roest Crollius H."/>
            <person name="Wincker P."/>
            <person name="Chourrout D."/>
        </authorList>
    </citation>
    <scope>NUCLEOTIDE SEQUENCE [LARGE SCALE GENOMIC DNA]</scope>
</reference>
<dbReference type="SUPFAM" id="SSF53474">
    <property type="entry name" value="alpha/beta-Hydrolases"/>
    <property type="match status" value="1"/>
</dbReference>
<dbReference type="Gene3D" id="3.40.50.1820">
    <property type="entry name" value="alpha/beta hydrolase"/>
    <property type="match status" value="1"/>
</dbReference>
<gene>
    <name evidence="3" type="ORF">GSOID_T00012783001</name>
</gene>
<name>E4XJI5_OIKDI</name>
<sequence length="437" mass="49200">MKLFSSVLALTSGLEIAKGLMKDVAANLDFFQTVQLRADHLFRDIITMHRENVPDTDKRNPGHLESDFRKDLTSKLSSLIGVNNSIRTETKTETNRLHTPYSIFDSNPENTDSAKRPIIVFAHGGGYVAGSVDLYSNFLTHLATETEAIVVAPHYRLAPRRMWPGQFDDVKDVLTWIVDHPEDLENGDFSKIIIAGDGLGAAIGISAALQVAGNGIKKGEEYVKIPIHGAALLQPQMQMLNFDTPSYRKFNHLTLRKEDMAYSMASLFAGERDLTLQDTLEYGHLIDEGMKNGPEVGFTDPTKWLSEKTLGDYVPESLIYEETEHMWEKKLKNRITNGSVSPLSQYDRVLQSIPNWYINANEKDVLHDDAEMTARRLQKIGVNVKYEETKNAMHNNFCWSQAFTGNELIRLGDRQVDDFIAGIKDLLSNKSLAHDEL</sequence>
<dbReference type="Pfam" id="PF07859">
    <property type="entry name" value="Abhydrolase_3"/>
    <property type="match status" value="2"/>
</dbReference>
<dbReference type="GO" id="GO:0016787">
    <property type="term" value="F:hydrolase activity"/>
    <property type="evidence" value="ECO:0007669"/>
    <property type="project" value="UniProtKB-KW"/>
</dbReference>
<evidence type="ECO:0000313" key="3">
    <source>
        <dbReference type="EMBL" id="CBY10628.1"/>
    </source>
</evidence>
<dbReference type="Proteomes" id="UP000001307">
    <property type="component" value="Unassembled WGS sequence"/>
</dbReference>
<dbReference type="InParanoid" id="E4XJI5"/>
<evidence type="ECO:0000256" key="1">
    <source>
        <dbReference type="ARBA" id="ARBA00022801"/>
    </source>
</evidence>
<dbReference type="PANTHER" id="PTHR48081">
    <property type="entry name" value="AB HYDROLASE SUPERFAMILY PROTEIN C4A8.06C"/>
    <property type="match status" value="1"/>
</dbReference>
<dbReference type="AlphaFoldDB" id="E4XJI5"/>
<evidence type="ECO:0000259" key="2">
    <source>
        <dbReference type="Pfam" id="PF07859"/>
    </source>
</evidence>
<organism evidence="3">
    <name type="scientific">Oikopleura dioica</name>
    <name type="common">Tunicate</name>
    <dbReference type="NCBI Taxonomy" id="34765"/>
    <lineage>
        <taxon>Eukaryota</taxon>
        <taxon>Metazoa</taxon>
        <taxon>Chordata</taxon>
        <taxon>Tunicata</taxon>
        <taxon>Appendicularia</taxon>
        <taxon>Copelata</taxon>
        <taxon>Oikopleuridae</taxon>
        <taxon>Oikopleura</taxon>
    </lineage>
</organism>
<accession>E4XJI5</accession>
<dbReference type="InterPro" id="IPR013094">
    <property type="entry name" value="AB_hydrolase_3"/>
</dbReference>
<dbReference type="EMBL" id="FN653061">
    <property type="protein sequence ID" value="CBY10628.1"/>
    <property type="molecule type" value="Genomic_DNA"/>
</dbReference>
<dbReference type="InterPro" id="IPR050300">
    <property type="entry name" value="GDXG_lipolytic_enzyme"/>
</dbReference>
<keyword evidence="1" id="KW-0378">Hydrolase</keyword>
<dbReference type="OrthoDB" id="408631at2759"/>
<dbReference type="InterPro" id="IPR029058">
    <property type="entry name" value="AB_hydrolase_fold"/>
</dbReference>
<protein>
    <recommendedName>
        <fullName evidence="2">Alpha/beta hydrolase fold-3 domain-containing protein</fullName>
    </recommendedName>
</protein>
<proteinExistence type="predicted"/>
<feature type="domain" description="Alpha/beta hydrolase fold-3" evidence="2">
    <location>
        <begin position="119"/>
        <end position="273"/>
    </location>
</feature>
<evidence type="ECO:0000313" key="4">
    <source>
        <dbReference type="Proteomes" id="UP000001307"/>
    </source>
</evidence>
<keyword evidence="4" id="KW-1185">Reference proteome</keyword>